<name>A0ABU6TPZ5_9FABA</name>
<dbReference type="Proteomes" id="UP001341840">
    <property type="component" value="Unassembled WGS sequence"/>
</dbReference>
<reference evidence="1 2" key="1">
    <citation type="journal article" date="2023" name="Plants (Basel)">
        <title>Bridging the Gap: Combining Genomics and Transcriptomics Approaches to Understand Stylosanthes scabra, an Orphan Legume from the Brazilian Caatinga.</title>
        <authorList>
            <person name="Ferreira-Neto J.R.C."/>
            <person name="da Silva M.D."/>
            <person name="Binneck E."/>
            <person name="de Melo N.F."/>
            <person name="da Silva R.H."/>
            <person name="de Melo A.L.T.M."/>
            <person name="Pandolfi V."/>
            <person name="Bustamante F.O."/>
            <person name="Brasileiro-Vidal A.C."/>
            <person name="Benko-Iseppon A.M."/>
        </authorList>
    </citation>
    <scope>NUCLEOTIDE SEQUENCE [LARGE SCALE GENOMIC DNA]</scope>
    <source>
        <tissue evidence="1">Leaves</tissue>
    </source>
</reference>
<evidence type="ECO:0000313" key="2">
    <source>
        <dbReference type="Proteomes" id="UP001341840"/>
    </source>
</evidence>
<comment type="caution">
    <text evidence="1">The sequence shown here is derived from an EMBL/GenBank/DDBJ whole genome shotgun (WGS) entry which is preliminary data.</text>
</comment>
<evidence type="ECO:0000313" key="1">
    <source>
        <dbReference type="EMBL" id="MED6150902.1"/>
    </source>
</evidence>
<gene>
    <name evidence="1" type="ORF">PIB30_077110</name>
</gene>
<keyword evidence="2" id="KW-1185">Reference proteome</keyword>
<dbReference type="EMBL" id="JASCZI010091649">
    <property type="protein sequence ID" value="MED6150902.1"/>
    <property type="molecule type" value="Genomic_DNA"/>
</dbReference>
<accession>A0ABU6TPZ5</accession>
<protein>
    <submittedName>
        <fullName evidence="1">Uncharacterized protein</fullName>
    </submittedName>
</protein>
<sequence>MVCSGRGSLHDEDAGEQVDVVDWHDSRSKPSILTLIFGGMYRFSAPRLFCPFSFSTVPSASPVPSLSPASSLSAGIFHLWHFSSGNAAHANAATAEMEMLFLKALYPRLRSTSQHVLGPSVSAIPPWPEQGLQLQQRFIKGQHSSSLLFAFAHHRRAAVLSAILSPHINSGGYLSAWRHQ</sequence>
<proteinExistence type="predicted"/>
<organism evidence="1 2">
    <name type="scientific">Stylosanthes scabra</name>
    <dbReference type="NCBI Taxonomy" id="79078"/>
    <lineage>
        <taxon>Eukaryota</taxon>
        <taxon>Viridiplantae</taxon>
        <taxon>Streptophyta</taxon>
        <taxon>Embryophyta</taxon>
        <taxon>Tracheophyta</taxon>
        <taxon>Spermatophyta</taxon>
        <taxon>Magnoliopsida</taxon>
        <taxon>eudicotyledons</taxon>
        <taxon>Gunneridae</taxon>
        <taxon>Pentapetalae</taxon>
        <taxon>rosids</taxon>
        <taxon>fabids</taxon>
        <taxon>Fabales</taxon>
        <taxon>Fabaceae</taxon>
        <taxon>Papilionoideae</taxon>
        <taxon>50 kb inversion clade</taxon>
        <taxon>dalbergioids sensu lato</taxon>
        <taxon>Dalbergieae</taxon>
        <taxon>Pterocarpus clade</taxon>
        <taxon>Stylosanthes</taxon>
    </lineage>
</organism>